<sequence>MVCGGTARDCHEKLHIGPLVLWNSGVFYKKVHGIPKEEMTVEKHVQKELFSLNDSANDFGFPANTKFVTMNKERWSSVPIAYLLSSWFVKQGKRSFAIFPVFKLGRKHVRYNGKFMMSTPEYWRKYFNLEHNRYGKTKERSSDETNKDAH</sequence>
<evidence type="ECO:0000313" key="2">
    <source>
        <dbReference type="Proteomes" id="UP001566132"/>
    </source>
</evidence>
<name>A0ABD1EYE3_HYPHA</name>
<evidence type="ECO:0000313" key="1">
    <source>
        <dbReference type="EMBL" id="KAL1506064.1"/>
    </source>
</evidence>
<dbReference type="EMBL" id="JBDJPC010000004">
    <property type="protein sequence ID" value="KAL1506064.1"/>
    <property type="molecule type" value="Genomic_DNA"/>
</dbReference>
<dbReference type="Proteomes" id="UP001566132">
    <property type="component" value="Unassembled WGS sequence"/>
</dbReference>
<protein>
    <submittedName>
        <fullName evidence="1">Uncharacterized protein</fullName>
    </submittedName>
</protein>
<keyword evidence="2" id="KW-1185">Reference proteome</keyword>
<gene>
    <name evidence="1" type="ORF">ABEB36_005495</name>
</gene>
<accession>A0ABD1EYE3</accession>
<proteinExistence type="predicted"/>
<reference evidence="1 2" key="1">
    <citation type="submission" date="2024-05" db="EMBL/GenBank/DDBJ databases">
        <title>Genetic variation in Jamaican populations of the coffee berry borer (Hypothenemus hampei).</title>
        <authorList>
            <person name="Errbii M."/>
            <person name="Myrie A."/>
        </authorList>
    </citation>
    <scope>NUCLEOTIDE SEQUENCE [LARGE SCALE GENOMIC DNA]</scope>
    <source>
        <strain evidence="1">JA-Hopewell-2020-01-JO</strain>
        <tissue evidence="1">Whole body</tissue>
    </source>
</reference>
<comment type="caution">
    <text evidence="1">The sequence shown here is derived from an EMBL/GenBank/DDBJ whole genome shotgun (WGS) entry which is preliminary data.</text>
</comment>
<organism evidence="1 2">
    <name type="scientific">Hypothenemus hampei</name>
    <name type="common">Coffee berry borer</name>
    <dbReference type="NCBI Taxonomy" id="57062"/>
    <lineage>
        <taxon>Eukaryota</taxon>
        <taxon>Metazoa</taxon>
        <taxon>Ecdysozoa</taxon>
        <taxon>Arthropoda</taxon>
        <taxon>Hexapoda</taxon>
        <taxon>Insecta</taxon>
        <taxon>Pterygota</taxon>
        <taxon>Neoptera</taxon>
        <taxon>Endopterygota</taxon>
        <taxon>Coleoptera</taxon>
        <taxon>Polyphaga</taxon>
        <taxon>Cucujiformia</taxon>
        <taxon>Curculionidae</taxon>
        <taxon>Scolytinae</taxon>
        <taxon>Hypothenemus</taxon>
    </lineage>
</organism>
<dbReference type="AlphaFoldDB" id="A0ABD1EYE3"/>